<dbReference type="CDD" id="cd06261">
    <property type="entry name" value="TM_PBP2"/>
    <property type="match status" value="1"/>
</dbReference>
<dbReference type="InterPro" id="IPR000515">
    <property type="entry name" value="MetI-like"/>
</dbReference>
<evidence type="ECO:0000259" key="9">
    <source>
        <dbReference type="PROSITE" id="PS50928"/>
    </source>
</evidence>
<feature type="transmembrane region" description="Helical" evidence="7">
    <location>
        <begin position="308"/>
        <end position="331"/>
    </location>
</feature>
<organism evidence="10 11">
    <name type="scientific">Solicola gregarius</name>
    <dbReference type="NCBI Taxonomy" id="2908642"/>
    <lineage>
        <taxon>Bacteria</taxon>
        <taxon>Bacillati</taxon>
        <taxon>Actinomycetota</taxon>
        <taxon>Actinomycetes</taxon>
        <taxon>Propionibacteriales</taxon>
        <taxon>Nocardioidaceae</taxon>
        <taxon>Solicola</taxon>
    </lineage>
</organism>
<evidence type="ECO:0000256" key="1">
    <source>
        <dbReference type="ARBA" id="ARBA00004651"/>
    </source>
</evidence>
<protein>
    <submittedName>
        <fullName evidence="10">ABC transporter permease</fullName>
    </submittedName>
</protein>
<feature type="domain" description="ABC transmembrane type-1" evidence="9">
    <location>
        <begin position="126"/>
        <end position="328"/>
    </location>
</feature>
<dbReference type="PROSITE" id="PS50928">
    <property type="entry name" value="ABC_TM1"/>
    <property type="match status" value="1"/>
</dbReference>
<evidence type="ECO:0000256" key="3">
    <source>
        <dbReference type="ARBA" id="ARBA00022475"/>
    </source>
</evidence>
<evidence type="ECO:0000256" key="6">
    <source>
        <dbReference type="ARBA" id="ARBA00023136"/>
    </source>
</evidence>
<evidence type="ECO:0000256" key="8">
    <source>
        <dbReference type="SAM" id="MobiDB-lite"/>
    </source>
</evidence>
<evidence type="ECO:0000313" key="11">
    <source>
        <dbReference type="Proteomes" id="UP001164390"/>
    </source>
</evidence>
<keyword evidence="5 7" id="KW-1133">Transmembrane helix</keyword>
<dbReference type="Gene3D" id="1.10.3720.10">
    <property type="entry name" value="MetI-like"/>
    <property type="match status" value="1"/>
</dbReference>
<feature type="transmembrane region" description="Helical" evidence="7">
    <location>
        <begin position="198"/>
        <end position="220"/>
    </location>
</feature>
<comment type="subcellular location">
    <subcellularLocation>
        <location evidence="1 7">Cell membrane</location>
        <topology evidence="1 7">Multi-pass membrane protein</topology>
    </subcellularLocation>
</comment>
<dbReference type="Proteomes" id="UP001164390">
    <property type="component" value="Chromosome"/>
</dbReference>
<dbReference type="PANTHER" id="PTHR43386:SF1">
    <property type="entry name" value="D,D-DIPEPTIDE TRANSPORT SYSTEM PERMEASE PROTEIN DDPC-RELATED"/>
    <property type="match status" value="1"/>
</dbReference>
<gene>
    <name evidence="10" type="ORF">L0C25_20125</name>
</gene>
<comment type="similarity">
    <text evidence="7">Belongs to the binding-protein-dependent transport system permease family.</text>
</comment>
<keyword evidence="2 7" id="KW-0813">Transport</keyword>
<feature type="region of interest" description="Disordered" evidence="8">
    <location>
        <begin position="1"/>
        <end position="25"/>
    </location>
</feature>
<keyword evidence="6 7" id="KW-0472">Membrane</keyword>
<keyword evidence="3" id="KW-1003">Cell membrane</keyword>
<dbReference type="SUPFAM" id="SSF161098">
    <property type="entry name" value="MetI-like"/>
    <property type="match status" value="1"/>
</dbReference>
<evidence type="ECO:0000256" key="4">
    <source>
        <dbReference type="ARBA" id="ARBA00022692"/>
    </source>
</evidence>
<dbReference type="KEGG" id="sgrg:L0C25_20125"/>
<dbReference type="AlphaFoldDB" id="A0AA46YJX1"/>
<dbReference type="RefSeq" id="WP_271633572.1">
    <property type="nucleotide sequence ID" value="NZ_CP094970.1"/>
</dbReference>
<dbReference type="Pfam" id="PF12911">
    <property type="entry name" value="OppC_N"/>
    <property type="match status" value="1"/>
</dbReference>
<keyword evidence="4 7" id="KW-0812">Transmembrane</keyword>
<dbReference type="EMBL" id="CP094970">
    <property type="protein sequence ID" value="UYM04812.1"/>
    <property type="molecule type" value="Genomic_DNA"/>
</dbReference>
<sequence>MAISPLGIDDSADQADADPEKDLSGEAIAGRSPFQLAMEQLRRDKVAVICLGIVIFFYIVAIFAPWLCDLFGVQVDPASTAERTESLEYDGYPAIGPPRHGFTWDHPLGIAPSVATDNLASWIYGCRTSVVVATVSAAAATSIGIVMGLLAGFARGGSATVLNWIIDFFLSLPFILVALATAPIIIMRFADQPELLDAASLIALVLILSIFGWMTLARLIRGEVLSLREREFIQAARVIGVPTRTILRRELLPNLVAPIVVYFSLMLPAFVAAEAGLAYLGIGVVGMPSWGQTINFGSGGGYFNTYPLYLWAPILGILVLVVALNLLGDAVRDAFDPKTRR</sequence>
<keyword evidence="11" id="KW-1185">Reference proteome</keyword>
<evidence type="ECO:0000256" key="2">
    <source>
        <dbReference type="ARBA" id="ARBA00022448"/>
    </source>
</evidence>
<dbReference type="InterPro" id="IPR025966">
    <property type="entry name" value="OppC_N"/>
</dbReference>
<accession>A0AA46YJX1</accession>
<feature type="transmembrane region" description="Helical" evidence="7">
    <location>
        <begin position="255"/>
        <end position="282"/>
    </location>
</feature>
<evidence type="ECO:0000256" key="7">
    <source>
        <dbReference type="RuleBase" id="RU363032"/>
    </source>
</evidence>
<reference evidence="10" key="1">
    <citation type="submission" date="2022-01" db="EMBL/GenBank/DDBJ databases">
        <title>Nocardioidaceae gen. sp. A5X3R13.</title>
        <authorList>
            <person name="Lopez Marin M.A."/>
            <person name="Uhlik O."/>
        </authorList>
    </citation>
    <scope>NUCLEOTIDE SEQUENCE</scope>
    <source>
        <strain evidence="10">A5X3R13</strain>
    </source>
</reference>
<dbReference type="InterPro" id="IPR035906">
    <property type="entry name" value="MetI-like_sf"/>
</dbReference>
<dbReference type="GO" id="GO:0055085">
    <property type="term" value="P:transmembrane transport"/>
    <property type="evidence" value="ECO:0007669"/>
    <property type="project" value="InterPro"/>
</dbReference>
<feature type="transmembrane region" description="Helical" evidence="7">
    <location>
        <begin position="46"/>
        <end position="67"/>
    </location>
</feature>
<dbReference type="GO" id="GO:0005886">
    <property type="term" value="C:plasma membrane"/>
    <property type="evidence" value="ECO:0007669"/>
    <property type="project" value="UniProtKB-SubCell"/>
</dbReference>
<evidence type="ECO:0000256" key="5">
    <source>
        <dbReference type="ARBA" id="ARBA00022989"/>
    </source>
</evidence>
<dbReference type="Pfam" id="PF00528">
    <property type="entry name" value="BPD_transp_1"/>
    <property type="match status" value="1"/>
</dbReference>
<feature type="transmembrane region" description="Helical" evidence="7">
    <location>
        <begin position="130"/>
        <end position="154"/>
    </location>
</feature>
<dbReference type="InterPro" id="IPR050366">
    <property type="entry name" value="BP-dependent_transpt_permease"/>
</dbReference>
<evidence type="ECO:0000313" key="10">
    <source>
        <dbReference type="EMBL" id="UYM04812.1"/>
    </source>
</evidence>
<proteinExistence type="inferred from homology"/>
<name>A0AA46YJX1_9ACTN</name>
<feature type="transmembrane region" description="Helical" evidence="7">
    <location>
        <begin position="161"/>
        <end position="186"/>
    </location>
</feature>
<dbReference type="PANTHER" id="PTHR43386">
    <property type="entry name" value="OLIGOPEPTIDE TRANSPORT SYSTEM PERMEASE PROTEIN APPC"/>
    <property type="match status" value="1"/>
</dbReference>